<sequence>MSPPSPDAEMEWEFVSLRSLGLRIQLGHIPGQKCPNPRRAFNDEFVVIDTHGIHEVSLDFCDCIMAKGHVQQLLQMSWFPSTTADPKTAATFRVLEQYQLLLFESKVSAYEFYHGLSRMTDNTGLLHVKDRYEVFLRMIREWRHLKMLKWAGRGHDPKGVDATAGGECTVLCPACPQPRKNLPADYNTSSSKRWLHALFLAIDANFHLKCKVVSKDSIDPSLSCGWAYFVEEHAYKDFLHENVDVTQEKSTCASHNAVNMADTKANRRLAATGLGTVDCAWHNMKRPNAVGDLQKGERYINMDYLFFSTVHHSTVDILNVSYDIACQWHKKLWDRMRAFPPSMQFNHAAKITSFFVPKFHLPAHIEKCQTLFSFNFKSGVGRTDGEAPERGWANINPVASSTKEMGPGARRDTLDDYFGDSNWKKTVGLGSTMLRKLKDALPKRAEHQVALDELEEGLNEEYGAALEQWRTQVEIWENDVAQPNPFEQRMETKEDEKDIQTGACLALHEDCSQSVLISTGLELEEQQQRLKADRAGLGMHTTDNQEGKLLQRSNILQRRVDSWVKIQELYMPTLASLRINERSTSGGVVAADSFKLWLPSQVGRTAPCDLHLQRLEWRLRYGQAHDALRSLRSNLRAQTAILKYKDRNIRGQGANTRARNTLKGIESRIEVAANRYMCAHKALVVLSPFLNETGWHSSLRPLNREDIRFMSDVLWGQTEGSRKLSWIWNMRGAAPDEMDKDGSLEDMRIEWCKARARAKRWEEEVELLTEEMRRILQFFQWEAHRWNELGKECAIEPGEDSLREGLIAYAARQASLRQALSHSFSASWADTLAFVANINLSLPNDSYADMDIDSD</sequence>
<dbReference type="STRING" id="180088.A0A1J8R012"/>
<dbReference type="PANTHER" id="PTHR33096:SF1">
    <property type="entry name" value="CXC1-LIKE CYSTEINE CLUSTER ASSOCIATED WITH KDZ TRANSPOSASES DOMAIN-CONTAINING PROTEIN"/>
    <property type="match status" value="1"/>
</dbReference>
<dbReference type="InterPro" id="IPR040521">
    <property type="entry name" value="KDZ"/>
</dbReference>
<reference evidence="2 3" key="1">
    <citation type="submission" date="2016-03" db="EMBL/GenBank/DDBJ databases">
        <title>Comparative genomics of the ectomycorrhizal sister species Rhizopogon vinicolor and Rhizopogon vesiculosus (Basidiomycota: Boletales) reveals a divergence of the mating type B locus.</title>
        <authorList>
            <person name="Mujic A.B."/>
            <person name="Kuo A."/>
            <person name="Tritt A."/>
            <person name="Lipzen A."/>
            <person name="Chen C."/>
            <person name="Johnson J."/>
            <person name="Sharma A."/>
            <person name="Barry K."/>
            <person name="Grigoriev I.V."/>
            <person name="Spatafora J.W."/>
        </authorList>
    </citation>
    <scope>NUCLEOTIDE SEQUENCE [LARGE SCALE GENOMIC DNA]</scope>
    <source>
        <strain evidence="2 3">AM-OR11-056</strain>
    </source>
</reference>
<gene>
    <name evidence="2" type="ORF">AZE42_09802</name>
</gene>
<keyword evidence="3" id="KW-1185">Reference proteome</keyword>
<feature type="domain" description="CxC2-like cysteine cluster KDZ transposase-associated" evidence="1">
    <location>
        <begin position="17"/>
        <end position="124"/>
    </location>
</feature>
<dbReference type="EMBL" id="LVVM01003354">
    <property type="protein sequence ID" value="OJA15074.1"/>
    <property type="molecule type" value="Genomic_DNA"/>
</dbReference>
<dbReference type="InterPro" id="IPR041457">
    <property type="entry name" value="CxC2_KDZ-assoc"/>
</dbReference>
<evidence type="ECO:0000313" key="3">
    <source>
        <dbReference type="Proteomes" id="UP000183567"/>
    </source>
</evidence>
<evidence type="ECO:0000259" key="1">
    <source>
        <dbReference type="Pfam" id="PF18803"/>
    </source>
</evidence>
<name>A0A1J8R012_9AGAM</name>
<proteinExistence type="predicted"/>
<dbReference type="Pfam" id="PF18758">
    <property type="entry name" value="KDZ"/>
    <property type="match status" value="1"/>
</dbReference>
<organism evidence="2 3">
    <name type="scientific">Rhizopogon vesiculosus</name>
    <dbReference type="NCBI Taxonomy" id="180088"/>
    <lineage>
        <taxon>Eukaryota</taxon>
        <taxon>Fungi</taxon>
        <taxon>Dikarya</taxon>
        <taxon>Basidiomycota</taxon>
        <taxon>Agaricomycotina</taxon>
        <taxon>Agaricomycetes</taxon>
        <taxon>Agaricomycetidae</taxon>
        <taxon>Boletales</taxon>
        <taxon>Suillineae</taxon>
        <taxon>Rhizopogonaceae</taxon>
        <taxon>Rhizopogon</taxon>
    </lineage>
</organism>
<protein>
    <recommendedName>
        <fullName evidence="1">CxC2-like cysteine cluster KDZ transposase-associated domain-containing protein</fullName>
    </recommendedName>
</protein>
<evidence type="ECO:0000313" key="2">
    <source>
        <dbReference type="EMBL" id="OJA15074.1"/>
    </source>
</evidence>
<dbReference type="OrthoDB" id="3261436at2759"/>
<dbReference type="Proteomes" id="UP000183567">
    <property type="component" value="Unassembled WGS sequence"/>
</dbReference>
<dbReference type="Pfam" id="PF18803">
    <property type="entry name" value="CxC2"/>
    <property type="match status" value="1"/>
</dbReference>
<comment type="caution">
    <text evidence="2">The sequence shown here is derived from an EMBL/GenBank/DDBJ whole genome shotgun (WGS) entry which is preliminary data.</text>
</comment>
<dbReference type="PANTHER" id="PTHR33096">
    <property type="entry name" value="CXC2 DOMAIN-CONTAINING PROTEIN"/>
    <property type="match status" value="1"/>
</dbReference>
<dbReference type="AlphaFoldDB" id="A0A1J8R012"/>
<accession>A0A1J8R012</accession>